<feature type="chain" id="PRO_5002147195" evidence="2">
    <location>
        <begin position="19"/>
        <end position="139"/>
    </location>
</feature>
<dbReference type="InterPro" id="IPR001506">
    <property type="entry name" value="Peptidase_M12A"/>
</dbReference>
<feature type="signal peptide" evidence="2">
    <location>
        <begin position="1"/>
        <end position="18"/>
    </location>
</feature>
<dbReference type="GO" id="GO:0006508">
    <property type="term" value="P:proteolysis"/>
    <property type="evidence" value="ECO:0007669"/>
    <property type="project" value="InterPro"/>
</dbReference>
<dbReference type="Proteomes" id="UP000054047">
    <property type="component" value="Unassembled WGS sequence"/>
</dbReference>
<dbReference type="AlphaFoldDB" id="A0A0C2D7U7"/>
<evidence type="ECO:0000313" key="4">
    <source>
        <dbReference type="EMBL" id="KIH58227.1"/>
    </source>
</evidence>
<dbReference type="Gene3D" id="3.40.390.10">
    <property type="entry name" value="Collagenase (Catalytic Domain)"/>
    <property type="match status" value="1"/>
</dbReference>
<dbReference type="EMBL" id="KN733368">
    <property type="protein sequence ID" value="KIH58227.1"/>
    <property type="molecule type" value="Genomic_DNA"/>
</dbReference>
<dbReference type="PROSITE" id="PS51864">
    <property type="entry name" value="ASTACIN"/>
    <property type="match status" value="1"/>
</dbReference>
<comment type="caution">
    <text evidence="1">Lacks conserved residue(s) required for the propagation of feature annotation.</text>
</comment>
<organism evidence="4 5">
    <name type="scientific">Ancylostoma duodenale</name>
    <dbReference type="NCBI Taxonomy" id="51022"/>
    <lineage>
        <taxon>Eukaryota</taxon>
        <taxon>Metazoa</taxon>
        <taxon>Ecdysozoa</taxon>
        <taxon>Nematoda</taxon>
        <taxon>Chromadorea</taxon>
        <taxon>Rhabditida</taxon>
        <taxon>Rhabditina</taxon>
        <taxon>Rhabditomorpha</taxon>
        <taxon>Strongyloidea</taxon>
        <taxon>Ancylostomatidae</taxon>
        <taxon>Ancylostomatinae</taxon>
        <taxon>Ancylostoma</taxon>
    </lineage>
</organism>
<evidence type="ECO:0000256" key="2">
    <source>
        <dbReference type="SAM" id="SignalP"/>
    </source>
</evidence>
<proteinExistence type="predicted"/>
<dbReference type="OrthoDB" id="5883408at2759"/>
<dbReference type="Pfam" id="PF01400">
    <property type="entry name" value="Astacin"/>
    <property type="match status" value="1"/>
</dbReference>
<evidence type="ECO:0000259" key="3">
    <source>
        <dbReference type="PROSITE" id="PS51864"/>
    </source>
</evidence>
<name>A0A0C2D7U7_9BILA</name>
<dbReference type="PANTHER" id="PTHR10127:SF793">
    <property type="entry name" value="ZINC METALLOPROTEINASE NAS-31"/>
    <property type="match status" value="1"/>
</dbReference>
<protein>
    <submittedName>
        <fullName evidence="4">Astacin</fullName>
    </submittedName>
</protein>
<dbReference type="GO" id="GO:0004222">
    <property type="term" value="F:metalloendopeptidase activity"/>
    <property type="evidence" value="ECO:0007669"/>
    <property type="project" value="InterPro"/>
</dbReference>
<dbReference type="SUPFAM" id="SSF55486">
    <property type="entry name" value="Metalloproteases ('zincins'), catalytic domain"/>
    <property type="match status" value="1"/>
</dbReference>
<gene>
    <name evidence="4" type="ORF">ANCDUO_11568</name>
</gene>
<reference evidence="4 5" key="1">
    <citation type="submission" date="2013-12" db="EMBL/GenBank/DDBJ databases">
        <title>Draft genome of the parsitic nematode Ancylostoma duodenale.</title>
        <authorList>
            <person name="Mitreva M."/>
        </authorList>
    </citation>
    <scope>NUCLEOTIDE SEQUENCE [LARGE SCALE GENOMIC DNA]</scope>
    <source>
        <strain evidence="4 5">Zhejiang</strain>
    </source>
</reference>
<accession>A0A0C2D7U7</accession>
<dbReference type="PANTHER" id="PTHR10127">
    <property type="entry name" value="DISCOIDIN, CUB, EGF, LAMININ , AND ZINC METALLOPROTEASE DOMAIN CONTAINING"/>
    <property type="match status" value="1"/>
</dbReference>
<evidence type="ECO:0000313" key="5">
    <source>
        <dbReference type="Proteomes" id="UP000054047"/>
    </source>
</evidence>
<keyword evidence="2" id="KW-0732">Signal</keyword>
<dbReference type="InterPro" id="IPR024079">
    <property type="entry name" value="MetalloPept_cat_dom_sf"/>
</dbReference>
<sequence length="139" mass="15165">MIFGTVVLILCVSETLQSSGPLEWAPGEKADSSEIARHRRQAFRNDKAKWKNGLVEYTFAPNLLQYCEYSAENVKNIFKKATEAWSKNTCLDIRENANAQAKIVVAKGLGCMSSLGMQGNAQGLMLGDKCMTAADGDKG</sequence>
<feature type="domain" description="Peptidase M12A" evidence="3">
    <location>
        <begin position="41"/>
        <end position="139"/>
    </location>
</feature>
<evidence type="ECO:0000256" key="1">
    <source>
        <dbReference type="PROSITE-ProRule" id="PRU01211"/>
    </source>
</evidence>
<keyword evidence="5" id="KW-1185">Reference proteome</keyword>